<dbReference type="RefSeq" id="XP_056491596.1">
    <property type="nucleotide sequence ID" value="XM_056628862.1"/>
</dbReference>
<keyword evidence="4 7" id="KW-0326">Glycosidase</keyword>
<dbReference type="InterPro" id="IPR006710">
    <property type="entry name" value="Glyco_hydro_43"/>
</dbReference>
<reference evidence="9" key="2">
    <citation type="journal article" date="2023" name="IMA Fungus">
        <title>Comparative genomic study of the Penicillium genus elucidates a diverse pangenome and 15 lateral gene transfer events.</title>
        <authorList>
            <person name="Petersen C."/>
            <person name="Sorensen T."/>
            <person name="Nielsen M.R."/>
            <person name="Sondergaard T.E."/>
            <person name="Sorensen J.L."/>
            <person name="Fitzpatrick D.A."/>
            <person name="Frisvad J.C."/>
            <person name="Nielsen K.L."/>
        </authorList>
    </citation>
    <scope>NUCLEOTIDE SEQUENCE</scope>
    <source>
        <strain evidence="9">IBT 29677</strain>
    </source>
</reference>
<dbReference type="InterPro" id="IPR051795">
    <property type="entry name" value="Glycosyl_Hydrlase_43"/>
</dbReference>
<dbReference type="Gene3D" id="2.115.10.20">
    <property type="entry name" value="Glycosyl hydrolase domain, family 43"/>
    <property type="match status" value="1"/>
</dbReference>
<accession>A0A9X0BC84</accession>
<keyword evidence="3 7" id="KW-0378">Hydrolase</keyword>
<dbReference type="AlphaFoldDB" id="A0A9X0BC84"/>
<feature type="active site" description="Proton donor" evidence="5">
    <location>
        <position position="234"/>
    </location>
</feature>
<dbReference type="PANTHER" id="PTHR42812:SF5">
    <property type="entry name" value="ENDO-ARABINASE"/>
    <property type="match status" value="1"/>
</dbReference>
<name>A0A9X0BC84_9EURO</name>
<feature type="chain" id="PRO_5040823309" description="Endo-arabinase" evidence="8">
    <location>
        <begin position="25"/>
        <end position="335"/>
    </location>
</feature>
<sequence>MFLTSISPSTLVALVLPLLPRALSSPLMKRGGSFLALHTDFPDPSFVKTPEGKWFALGTEGNGKRVQVAESDGFHSWTLLDIEGLPKVAAWEEDAQHFAPDVIRRDDGKYIMYYSANSKEVGPNQDDHHCVGTAISDDPKGPYIPNDKPLACDLDKGGAIDPAGFRDADGTLYVTYKVNGNSIGHGGDCNNGVDPLVPTPLVLQKLAKDGVTPVGDPVQILDRNTADGDGPLVEAPSLVLSSGTYYLFYSTHCFNEDTYDTRYATASSINGPYTKNNEQLLKTGDSPRLISPGGATVHADDGNRILFHGWCDASMKQRCMYGANLSLDGTKASIV</sequence>
<proteinExistence type="inferred from homology"/>
<gene>
    <name evidence="9" type="ORF">N7509_004225</name>
</gene>
<evidence type="ECO:0000256" key="8">
    <source>
        <dbReference type="SAM" id="SignalP"/>
    </source>
</evidence>
<dbReference type="GeneID" id="81367842"/>
<dbReference type="SUPFAM" id="SSF75005">
    <property type="entry name" value="Arabinanase/levansucrase/invertase"/>
    <property type="match status" value="1"/>
</dbReference>
<evidence type="ECO:0000313" key="10">
    <source>
        <dbReference type="Proteomes" id="UP001147747"/>
    </source>
</evidence>
<keyword evidence="2 8" id="KW-0732">Signal</keyword>
<evidence type="ECO:0000256" key="3">
    <source>
        <dbReference type="ARBA" id="ARBA00022801"/>
    </source>
</evidence>
<protein>
    <recommendedName>
        <fullName evidence="11">Endo-arabinase</fullName>
    </recommendedName>
</protein>
<feature type="active site" description="Proton acceptor" evidence="5">
    <location>
        <position position="43"/>
    </location>
</feature>
<evidence type="ECO:0000256" key="6">
    <source>
        <dbReference type="PIRSR" id="PIRSR606710-2"/>
    </source>
</evidence>
<dbReference type="Pfam" id="PF04616">
    <property type="entry name" value="Glyco_hydro_43"/>
    <property type="match status" value="1"/>
</dbReference>
<dbReference type="GO" id="GO:0005975">
    <property type="term" value="P:carbohydrate metabolic process"/>
    <property type="evidence" value="ECO:0007669"/>
    <property type="project" value="InterPro"/>
</dbReference>
<evidence type="ECO:0000256" key="4">
    <source>
        <dbReference type="ARBA" id="ARBA00023295"/>
    </source>
</evidence>
<feature type="site" description="Important for catalytic activity, responsible for pKa modulation of the active site Glu and correct orientation of both the proton donor and substrate" evidence="6">
    <location>
        <position position="161"/>
    </location>
</feature>
<dbReference type="Proteomes" id="UP001147747">
    <property type="component" value="Unassembled WGS sequence"/>
</dbReference>
<evidence type="ECO:0000256" key="5">
    <source>
        <dbReference type="PIRSR" id="PIRSR606710-1"/>
    </source>
</evidence>
<organism evidence="9 10">
    <name type="scientific">Penicillium cosmopolitanum</name>
    <dbReference type="NCBI Taxonomy" id="1131564"/>
    <lineage>
        <taxon>Eukaryota</taxon>
        <taxon>Fungi</taxon>
        <taxon>Dikarya</taxon>
        <taxon>Ascomycota</taxon>
        <taxon>Pezizomycotina</taxon>
        <taxon>Eurotiomycetes</taxon>
        <taxon>Eurotiomycetidae</taxon>
        <taxon>Eurotiales</taxon>
        <taxon>Aspergillaceae</taxon>
        <taxon>Penicillium</taxon>
    </lineage>
</organism>
<dbReference type="PANTHER" id="PTHR42812">
    <property type="entry name" value="BETA-XYLOSIDASE"/>
    <property type="match status" value="1"/>
</dbReference>
<evidence type="ECO:0000313" key="9">
    <source>
        <dbReference type="EMBL" id="KAJ5404354.1"/>
    </source>
</evidence>
<dbReference type="CDD" id="cd08999">
    <property type="entry name" value="GH43_ABN-like"/>
    <property type="match status" value="1"/>
</dbReference>
<dbReference type="OrthoDB" id="3879658at2759"/>
<keyword evidence="10" id="KW-1185">Reference proteome</keyword>
<feature type="signal peptide" evidence="8">
    <location>
        <begin position="1"/>
        <end position="24"/>
    </location>
</feature>
<dbReference type="GO" id="GO:0004553">
    <property type="term" value="F:hydrolase activity, hydrolyzing O-glycosyl compounds"/>
    <property type="evidence" value="ECO:0007669"/>
    <property type="project" value="InterPro"/>
</dbReference>
<evidence type="ECO:0000256" key="7">
    <source>
        <dbReference type="RuleBase" id="RU361187"/>
    </source>
</evidence>
<reference evidence="9" key="1">
    <citation type="submission" date="2022-12" db="EMBL/GenBank/DDBJ databases">
        <authorList>
            <person name="Petersen C."/>
        </authorList>
    </citation>
    <scope>NUCLEOTIDE SEQUENCE</scope>
    <source>
        <strain evidence="9">IBT 29677</strain>
    </source>
</reference>
<evidence type="ECO:0000256" key="2">
    <source>
        <dbReference type="ARBA" id="ARBA00022729"/>
    </source>
</evidence>
<dbReference type="EMBL" id="JAPZBU010000005">
    <property type="protein sequence ID" value="KAJ5404354.1"/>
    <property type="molecule type" value="Genomic_DNA"/>
</dbReference>
<dbReference type="InterPro" id="IPR023296">
    <property type="entry name" value="Glyco_hydro_beta-prop_sf"/>
</dbReference>
<comment type="caution">
    <text evidence="9">The sequence shown here is derived from an EMBL/GenBank/DDBJ whole genome shotgun (WGS) entry which is preliminary data.</text>
</comment>
<evidence type="ECO:0000256" key="1">
    <source>
        <dbReference type="ARBA" id="ARBA00009865"/>
    </source>
</evidence>
<comment type="similarity">
    <text evidence="1 7">Belongs to the glycosyl hydrolase 43 family.</text>
</comment>
<evidence type="ECO:0008006" key="11">
    <source>
        <dbReference type="Google" id="ProtNLM"/>
    </source>
</evidence>